<dbReference type="GO" id="GO:0004725">
    <property type="term" value="F:protein tyrosine phosphatase activity"/>
    <property type="evidence" value="ECO:0007669"/>
    <property type="project" value="InterPro"/>
</dbReference>
<dbReference type="SMART" id="SM00226">
    <property type="entry name" value="LMWPc"/>
    <property type="match status" value="1"/>
</dbReference>
<dbReference type="Proteomes" id="UP000447873">
    <property type="component" value="Unassembled WGS sequence"/>
</dbReference>
<evidence type="ECO:0000256" key="2">
    <source>
        <dbReference type="ARBA" id="ARBA00022801"/>
    </source>
</evidence>
<gene>
    <name evidence="7" type="ORF">EG328_006822</name>
</gene>
<dbReference type="SUPFAM" id="SSF52788">
    <property type="entry name" value="Phosphotyrosine protein phosphatases I"/>
    <property type="match status" value="1"/>
</dbReference>
<keyword evidence="2" id="KW-0378">Hydrolase</keyword>
<evidence type="ECO:0000259" key="6">
    <source>
        <dbReference type="SMART" id="SM00226"/>
    </source>
</evidence>
<accession>A0A8H3UFD6</accession>
<dbReference type="PANTHER" id="PTHR11717">
    <property type="entry name" value="LOW MOLECULAR WEIGHT PROTEIN TYROSINE PHOSPHATASE"/>
    <property type="match status" value="1"/>
</dbReference>
<feature type="active site" evidence="4">
    <location>
        <position position="76"/>
    </location>
</feature>
<evidence type="ECO:0000256" key="5">
    <source>
        <dbReference type="SAM" id="MobiDB-lite"/>
    </source>
</evidence>
<dbReference type="PRINTS" id="PR00719">
    <property type="entry name" value="LMWPTPASE"/>
</dbReference>
<name>A0A8H3UFD6_VENIN</name>
<dbReference type="AlphaFoldDB" id="A0A8H3UFD6"/>
<protein>
    <recommendedName>
        <fullName evidence="6">Phosphotyrosine protein phosphatase I domain-containing protein</fullName>
    </recommendedName>
</protein>
<reference evidence="7 8" key="1">
    <citation type="submission" date="2018-12" db="EMBL/GenBank/DDBJ databases">
        <title>Venturia inaequalis Genome Resource.</title>
        <authorList>
            <person name="Lichtner F.J."/>
        </authorList>
    </citation>
    <scope>NUCLEOTIDE SEQUENCE [LARGE SCALE GENOMIC DNA]</scope>
    <source>
        <strain evidence="7 8">120213</strain>
    </source>
</reference>
<keyword evidence="3" id="KW-0904">Protein phosphatase</keyword>
<comment type="similarity">
    <text evidence="1">Belongs to the low molecular weight phosphotyrosine protein phosphatase family.</text>
</comment>
<sequence length="237" mass="26707">MASDEGPLDGEGLFTRKYDDDLEPFNADLRAQFDDEEADMLYENLYNHEGDNSDEDDVEERLVATLTGGGYRHHGRSPMAEGVFRHVTDHPNHPLIAEVDSAGTGGYHTGSSPDPRTMKTLKANGITKYKHGARKVTAEDFENFHWIFAMDADNLDDLHSMRDRARRRQAKGETKKGEHEMGKIMLFGDFGGKKGEQVIDPYYGADDGFATAYEQMVRFTDGFLKHLEENKPTAEKI</sequence>
<dbReference type="PANTHER" id="PTHR11717:SF7">
    <property type="entry name" value="LOW MOLECULAR WEIGHT PHOSPHOTYROSINE PROTEIN PHOSPHATASE"/>
    <property type="match status" value="1"/>
</dbReference>
<dbReference type="Gene3D" id="3.40.50.2300">
    <property type="match status" value="1"/>
</dbReference>
<dbReference type="Pfam" id="PF01451">
    <property type="entry name" value="LMWPc"/>
    <property type="match status" value="1"/>
</dbReference>
<evidence type="ECO:0000313" key="8">
    <source>
        <dbReference type="Proteomes" id="UP000447873"/>
    </source>
</evidence>
<organism evidence="7 8">
    <name type="scientific">Venturia inaequalis</name>
    <name type="common">Apple scab fungus</name>
    <dbReference type="NCBI Taxonomy" id="5025"/>
    <lineage>
        <taxon>Eukaryota</taxon>
        <taxon>Fungi</taxon>
        <taxon>Dikarya</taxon>
        <taxon>Ascomycota</taxon>
        <taxon>Pezizomycotina</taxon>
        <taxon>Dothideomycetes</taxon>
        <taxon>Pleosporomycetidae</taxon>
        <taxon>Venturiales</taxon>
        <taxon>Venturiaceae</taxon>
        <taxon>Venturia</taxon>
    </lineage>
</organism>
<feature type="region of interest" description="Disordered" evidence="5">
    <location>
        <begin position="98"/>
        <end position="118"/>
    </location>
</feature>
<proteinExistence type="inferred from homology"/>
<dbReference type="InterPro" id="IPR017867">
    <property type="entry name" value="Tyr_phospatase_low_mol_wt"/>
</dbReference>
<evidence type="ECO:0000256" key="4">
    <source>
        <dbReference type="PIRSR" id="PIRSR617867-1"/>
    </source>
</evidence>
<evidence type="ECO:0000313" key="7">
    <source>
        <dbReference type="EMBL" id="KAE9969541.1"/>
    </source>
</evidence>
<dbReference type="CDD" id="cd16343">
    <property type="entry name" value="LMWPTP"/>
    <property type="match status" value="1"/>
</dbReference>
<evidence type="ECO:0000256" key="1">
    <source>
        <dbReference type="ARBA" id="ARBA00011063"/>
    </source>
</evidence>
<dbReference type="InterPro" id="IPR050438">
    <property type="entry name" value="LMW_PTPase"/>
</dbReference>
<evidence type="ECO:0000256" key="3">
    <source>
        <dbReference type="ARBA" id="ARBA00022912"/>
    </source>
</evidence>
<feature type="domain" description="Phosphotyrosine protein phosphatase I" evidence="6">
    <location>
        <begin position="75"/>
        <end position="226"/>
    </location>
</feature>
<dbReference type="InterPro" id="IPR036196">
    <property type="entry name" value="Ptyr_pPase_sf"/>
</dbReference>
<dbReference type="InterPro" id="IPR023485">
    <property type="entry name" value="Ptyr_pPase"/>
</dbReference>
<feature type="active site" description="Proton donor" evidence="4">
    <location>
        <position position="200"/>
    </location>
</feature>
<comment type="caution">
    <text evidence="7">The sequence shown here is derived from an EMBL/GenBank/DDBJ whole genome shotgun (WGS) entry which is preliminary data.</text>
</comment>
<dbReference type="EMBL" id="WNWS01000364">
    <property type="protein sequence ID" value="KAE9969541.1"/>
    <property type="molecule type" value="Genomic_DNA"/>
</dbReference>